<dbReference type="PRINTS" id="PR00837">
    <property type="entry name" value="V5TPXLIKE"/>
</dbReference>
<dbReference type="InterPro" id="IPR018244">
    <property type="entry name" value="Allrgn_V5/Tpx1_CS"/>
</dbReference>
<evidence type="ECO:0000256" key="1">
    <source>
        <dbReference type="SAM" id="MobiDB-lite"/>
    </source>
</evidence>
<dbReference type="Proteomes" id="UP000799640">
    <property type="component" value="Unassembled WGS sequence"/>
</dbReference>
<dbReference type="PRINTS" id="PR00838">
    <property type="entry name" value="V5ALLERGEN"/>
</dbReference>
<evidence type="ECO:0000256" key="2">
    <source>
        <dbReference type="SAM" id="SignalP"/>
    </source>
</evidence>
<evidence type="ECO:0000259" key="3">
    <source>
        <dbReference type="SMART" id="SM00198"/>
    </source>
</evidence>
<keyword evidence="2" id="KW-0732">Signal</keyword>
<dbReference type="PANTHER" id="PTHR10334">
    <property type="entry name" value="CYSTEINE-RICH SECRETORY PROTEIN-RELATED"/>
    <property type="match status" value="1"/>
</dbReference>
<feature type="domain" description="SCP" evidence="3">
    <location>
        <begin position="107"/>
        <end position="258"/>
    </location>
</feature>
<proteinExistence type="predicted"/>
<accession>A0A6G1HMP5</accession>
<evidence type="ECO:0000313" key="4">
    <source>
        <dbReference type="EMBL" id="KAF2397119.1"/>
    </source>
</evidence>
<dbReference type="InterPro" id="IPR002413">
    <property type="entry name" value="V5_allergen-like"/>
</dbReference>
<dbReference type="OrthoDB" id="337038at2759"/>
<dbReference type="InterPro" id="IPR001283">
    <property type="entry name" value="CRISP-related"/>
</dbReference>
<dbReference type="EMBL" id="ML996704">
    <property type="protein sequence ID" value="KAF2397119.1"/>
    <property type="molecule type" value="Genomic_DNA"/>
</dbReference>
<dbReference type="PROSITE" id="PS01009">
    <property type="entry name" value="CRISP_1"/>
    <property type="match status" value="1"/>
</dbReference>
<reference evidence="4" key="1">
    <citation type="journal article" date="2020" name="Stud. Mycol.">
        <title>101 Dothideomycetes genomes: a test case for predicting lifestyles and emergence of pathogens.</title>
        <authorList>
            <person name="Haridas S."/>
            <person name="Albert R."/>
            <person name="Binder M."/>
            <person name="Bloem J."/>
            <person name="Labutti K."/>
            <person name="Salamov A."/>
            <person name="Andreopoulos B."/>
            <person name="Baker S."/>
            <person name="Barry K."/>
            <person name="Bills G."/>
            <person name="Bluhm B."/>
            <person name="Cannon C."/>
            <person name="Castanera R."/>
            <person name="Culley D."/>
            <person name="Daum C."/>
            <person name="Ezra D."/>
            <person name="Gonzalez J."/>
            <person name="Henrissat B."/>
            <person name="Kuo A."/>
            <person name="Liang C."/>
            <person name="Lipzen A."/>
            <person name="Lutzoni F."/>
            <person name="Magnuson J."/>
            <person name="Mondo S."/>
            <person name="Nolan M."/>
            <person name="Ohm R."/>
            <person name="Pangilinan J."/>
            <person name="Park H.-J."/>
            <person name="Ramirez L."/>
            <person name="Alfaro M."/>
            <person name="Sun H."/>
            <person name="Tritt A."/>
            <person name="Yoshinaga Y."/>
            <person name="Zwiers L.-H."/>
            <person name="Turgeon B."/>
            <person name="Goodwin S."/>
            <person name="Spatafora J."/>
            <person name="Crous P."/>
            <person name="Grigoriev I."/>
        </authorList>
    </citation>
    <scope>NUCLEOTIDE SEQUENCE</scope>
    <source>
        <strain evidence="4">CBS 262.69</strain>
    </source>
</reference>
<dbReference type="InterPro" id="IPR014044">
    <property type="entry name" value="CAP_dom"/>
</dbReference>
<gene>
    <name evidence="4" type="ORF">EJ06DRAFT_533311</name>
</gene>
<name>A0A6G1HMP5_9PEZI</name>
<feature type="region of interest" description="Disordered" evidence="1">
    <location>
        <begin position="79"/>
        <end position="103"/>
    </location>
</feature>
<keyword evidence="5" id="KW-1185">Reference proteome</keyword>
<dbReference type="InterPro" id="IPR035940">
    <property type="entry name" value="CAP_sf"/>
</dbReference>
<dbReference type="GO" id="GO:0005576">
    <property type="term" value="C:extracellular region"/>
    <property type="evidence" value="ECO:0007669"/>
    <property type="project" value="InterPro"/>
</dbReference>
<dbReference type="Gene3D" id="3.40.33.10">
    <property type="entry name" value="CAP"/>
    <property type="match status" value="1"/>
</dbReference>
<feature type="chain" id="PRO_5026343028" evidence="2">
    <location>
        <begin position="17"/>
        <end position="279"/>
    </location>
</feature>
<evidence type="ECO:0000313" key="5">
    <source>
        <dbReference type="Proteomes" id="UP000799640"/>
    </source>
</evidence>
<dbReference type="AlphaFoldDB" id="A0A6G1HMP5"/>
<protein>
    <submittedName>
        <fullName evidence="4">PR-1-like protein</fullName>
    </submittedName>
</protein>
<feature type="signal peptide" evidence="2">
    <location>
        <begin position="1"/>
        <end position="16"/>
    </location>
</feature>
<dbReference type="SMART" id="SM00198">
    <property type="entry name" value="SCP"/>
    <property type="match status" value="1"/>
</dbReference>
<dbReference type="Pfam" id="PF00188">
    <property type="entry name" value="CAP"/>
    <property type="match status" value="1"/>
</dbReference>
<dbReference type="SUPFAM" id="SSF55797">
    <property type="entry name" value="PR-1-like"/>
    <property type="match status" value="1"/>
</dbReference>
<feature type="compositionally biased region" description="Low complexity" evidence="1">
    <location>
        <begin position="79"/>
        <end position="92"/>
    </location>
</feature>
<sequence length="279" mass="28520">MRSSMIIAGIVAVVAAAPAGYTVTQVTDVYTTVYEDQVAPTPASGGFKGWWKKGKPAAAATTVVTYVIPTPAAAPVDTPAAAPADTYSAPASEAAPVSTGGSSAPNSYAQTVVDHHNAHRANHSAPALVWDDSLASIAQQIGSSCVYAHDTKTGGGGYGQNIAAGAPASNIASIISDLFYNNEVGNFAGLYGQATPSNLNNEQAFDTYGHFTQIVWKGTTSVGCATVDCSGKGLANTGGNVPPYFTVCNYKSPGNFLGEFDKNVLPPLGKPMVSGTTTY</sequence>
<organism evidence="4 5">
    <name type="scientific">Trichodelitschia bisporula</name>
    <dbReference type="NCBI Taxonomy" id="703511"/>
    <lineage>
        <taxon>Eukaryota</taxon>
        <taxon>Fungi</taxon>
        <taxon>Dikarya</taxon>
        <taxon>Ascomycota</taxon>
        <taxon>Pezizomycotina</taxon>
        <taxon>Dothideomycetes</taxon>
        <taxon>Dothideomycetes incertae sedis</taxon>
        <taxon>Phaeotrichales</taxon>
        <taxon>Phaeotrichaceae</taxon>
        <taxon>Trichodelitschia</taxon>
    </lineage>
</organism>